<dbReference type="Proteomes" id="UP000186795">
    <property type="component" value="Unassembled WGS sequence"/>
</dbReference>
<accession>A0A1N7IZW1</accession>
<keyword evidence="3" id="KW-1185">Reference proteome</keyword>
<dbReference type="Gene3D" id="3.30.1050.10">
    <property type="entry name" value="SCP2 sterol-binding domain"/>
    <property type="match status" value="1"/>
</dbReference>
<feature type="domain" description="SCP2" evidence="1">
    <location>
        <begin position="15"/>
        <end position="117"/>
    </location>
</feature>
<evidence type="ECO:0000313" key="3">
    <source>
        <dbReference type="Proteomes" id="UP000186795"/>
    </source>
</evidence>
<protein>
    <submittedName>
        <fullName evidence="2">Putative sterol carrier protein</fullName>
    </submittedName>
</protein>
<dbReference type="Pfam" id="PF02036">
    <property type="entry name" value="SCP2"/>
    <property type="match status" value="1"/>
</dbReference>
<dbReference type="AlphaFoldDB" id="A0A1N7IZW1"/>
<gene>
    <name evidence="2" type="ORF">SAMN05421790_101554</name>
</gene>
<sequence length="142" mass="16361">MPFEPFTEEWAQQYKEKLNQNVQYRQAARTWEGPIVFLVEKDPSVGLEEDRWVYLDLRHGECLEARVSSKADLESAPTVISGDTRTWKQLFDGRLEPLSTLMRGRLRLVKGNMAELTAYVIASQQLMKTAMQIDTEIPEGLK</sequence>
<dbReference type="EMBL" id="FTOD01000001">
    <property type="protein sequence ID" value="SIS42536.1"/>
    <property type="molecule type" value="Genomic_DNA"/>
</dbReference>
<name>A0A1N7IZW1_9BACL</name>
<dbReference type="OrthoDB" id="5189100at2"/>
<evidence type="ECO:0000313" key="2">
    <source>
        <dbReference type="EMBL" id="SIS42536.1"/>
    </source>
</evidence>
<dbReference type="SUPFAM" id="SSF55718">
    <property type="entry name" value="SCP-like"/>
    <property type="match status" value="1"/>
</dbReference>
<dbReference type="RefSeq" id="WP_009708907.1">
    <property type="nucleotide sequence ID" value="NZ_CP048103.1"/>
</dbReference>
<proteinExistence type="predicted"/>
<dbReference type="InterPro" id="IPR036527">
    <property type="entry name" value="SCP2_sterol-bd_dom_sf"/>
</dbReference>
<evidence type="ECO:0000259" key="1">
    <source>
        <dbReference type="Pfam" id="PF02036"/>
    </source>
</evidence>
<organism evidence="2 3">
    <name type="scientific">Kroppenstedtia eburnea</name>
    <dbReference type="NCBI Taxonomy" id="714067"/>
    <lineage>
        <taxon>Bacteria</taxon>
        <taxon>Bacillati</taxon>
        <taxon>Bacillota</taxon>
        <taxon>Bacilli</taxon>
        <taxon>Bacillales</taxon>
        <taxon>Thermoactinomycetaceae</taxon>
        <taxon>Kroppenstedtia</taxon>
    </lineage>
</organism>
<dbReference type="InterPro" id="IPR003033">
    <property type="entry name" value="SCP2_sterol-bd_dom"/>
</dbReference>
<reference evidence="3" key="1">
    <citation type="submission" date="2017-01" db="EMBL/GenBank/DDBJ databases">
        <authorList>
            <person name="Varghese N."/>
            <person name="Submissions S."/>
        </authorList>
    </citation>
    <scope>NUCLEOTIDE SEQUENCE [LARGE SCALE GENOMIC DNA]</scope>
    <source>
        <strain evidence="3">DSM 45196</strain>
    </source>
</reference>